<evidence type="ECO:0000313" key="2">
    <source>
        <dbReference type="Proteomes" id="UP000297245"/>
    </source>
</evidence>
<gene>
    <name evidence="1" type="ORF">K435DRAFT_659043</name>
</gene>
<sequence length="175" mass="20504">MKTLDPFSDLEETASDQLETIVFHELLRMVHAKQIQWHQQALDTFKSPIRKYEHQSLGNWLGRLLSRKGVEDIIDNYKPDYNEVPWEDDEYELKDIMASPHVQKFKDVDNKTLFFDAPPGEARYLFTFSADGFNPFHLKQAKQSATSTAMWMILLNFPPHLRYLPENMYLVGVVP</sequence>
<dbReference type="EMBL" id="ML179120">
    <property type="protein sequence ID" value="THU99400.1"/>
    <property type="molecule type" value="Genomic_DNA"/>
</dbReference>
<reference evidence="1 2" key="1">
    <citation type="journal article" date="2019" name="Nat. Ecol. Evol.">
        <title>Megaphylogeny resolves global patterns of mushroom evolution.</title>
        <authorList>
            <person name="Varga T."/>
            <person name="Krizsan K."/>
            <person name="Foldi C."/>
            <person name="Dima B."/>
            <person name="Sanchez-Garcia M."/>
            <person name="Sanchez-Ramirez S."/>
            <person name="Szollosi G.J."/>
            <person name="Szarkandi J.G."/>
            <person name="Papp V."/>
            <person name="Albert L."/>
            <person name="Andreopoulos W."/>
            <person name="Angelini C."/>
            <person name="Antonin V."/>
            <person name="Barry K.W."/>
            <person name="Bougher N.L."/>
            <person name="Buchanan P."/>
            <person name="Buyck B."/>
            <person name="Bense V."/>
            <person name="Catcheside P."/>
            <person name="Chovatia M."/>
            <person name="Cooper J."/>
            <person name="Damon W."/>
            <person name="Desjardin D."/>
            <person name="Finy P."/>
            <person name="Geml J."/>
            <person name="Haridas S."/>
            <person name="Hughes K."/>
            <person name="Justo A."/>
            <person name="Karasinski D."/>
            <person name="Kautmanova I."/>
            <person name="Kiss B."/>
            <person name="Kocsube S."/>
            <person name="Kotiranta H."/>
            <person name="LaButti K.M."/>
            <person name="Lechner B.E."/>
            <person name="Liimatainen K."/>
            <person name="Lipzen A."/>
            <person name="Lukacs Z."/>
            <person name="Mihaltcheva S."/>
            <person name="Morgado L.N."/>
            <person name="Niskanen T."/>
            <person name="Noordeloos M.E."/>
            <person name="Ohm R.A."/>
            <person name="Ortiz-Santana B."/>
            <person name="Ovrebo C."/>
            <person name="Racz N."/>
            <person name="Riley R."/>
            <person name="Savchenko A."/>
            <person name="Shiryaev A."/>
            <person name="Soop K."/>
            <person name="Spirin V."/>
            <person name="Szebenyi C."/>
            <person name="Tomsovsky M."/>
            <person name="Tulloss R.E."/>
            <person name="Uehling J."/>
            <person name="Grigoriev I.V."/>
            <person name="Vagvolgyi C."/>
            <person name="Papp T."/>
            <person name="Martin F.M."/>
            <person name="Miettinen O."/>
            <person name="Hibbett D.S."/>
            <person name="Nagy L.G."/>
        </authorList>
    </citation>
    <scope>NUCLEOTIDE SEQUENCE [LARGE SCALE GENOMIC DNA]</scope>
    <source>
        <strain evidence="1 2">CBS 962.96</strain>
    </source>
</reference>
<dbReference type="OrthoDB" id="3253623at2759"/>
<dbReference type="Proteomes" id="UP000297245">
    <property type="component" value="Unassembled WGS sequence"/>
</dbReference>
<feature type="non-terminal residue" evidence="1">
    <location>
        <position position="175"/>
    </location>
</feature>
<organism evidence="1 2">
    <name type="scientific">Dendrothele bispora (strain CBS 962.96)</name>
    <dbReference type="NCBI Taxonomy" id="1314807"/>
    <lineage>
        <taxon>Eukaryota</taxon>
        <taxon>Fungi</taxon>
        <taxon>Dikarya</taxon>
        <taxon>Basidiomycota</taxon>
        <taxon>Agaricomycotina</taxon>
        <taxon>Agaricomycetes</taxon>
        <taxon>Agaricomycetidae</taxon>
        <taxon>Agaricales</taxon>
        <taxon>Agaricales incertae sedis</taxon>
        <taxon>Dendrothele</taxon>
    </lineage>
</organism>
<accession>A0A4S8MAU4</accession>
<name>A0A4S8MAU4_DENBC</name>
<dbReference type="AlphaFoldDB" id="A0A4S8MAU4"/>
<proteinExistence type="predicted"/>
<protein>
    <submittedName>
        <fullName evidence="1">Uncharacterized protein</fullName>
    </submittedName>
</protein>
<evidence type="ECO:0000313" key="1">
    <source>
        <dbReference type="EMBL" id="THU99400.1"/>
    </source>
</evidence>
<keyword evidence="2" id="KW-1185">Reference proteome</keyword>